<dbReference type="InterPro" id="IPR000488">
    <property type="entry name" value="Death_dom"/>
</dbReference>
<protein>
    <recommendedName>
        <fullName evidence="2">Death domain-containing protein</fullName>
    </recommendedName>
</protein>
<dbReference type="SUPFAM" id="SSF47986">
    <property type="entry name" value="DEATH domain"/>
    <property type="match status" value="1"/>
</dbReference>
<dbReference type="InterPro" id="IPR011029">
    <property type="entry name" value="DEATH-like_dom_sf"/>
</dbReference>
<feature type="region of interest" description="Disordered" evidence="1">
    <location>
        <begin position="109"/>
        <end position="135"/>
    </location>
</feature>
<dbReference type="Pfam" id="PF00531">
    <property type="entry name" value="Death"/>
    <property type="match status" value="1"/>
</dbReference>
<evidence type="ECO:0000259" key="2">
    <source>
        <dbReference type="PROSITE" id="PS50017"/>
    </source>
</evidence>
<dbReference type="PROSITE" id="PS50017">
    <property type="entry name" value="DEATH_DOMAIN"/>
    <property type="match status" value="1"/>
</dbReference>
<sequence length="241" mass="26744">MATKSSSPSLFTSPLTINQLIDVLDLLKRCGFPQTRWHELGLRLGLHKNTLDAIGKNHPGDVARCLTETLSKWLSRADNVDTKGGATFDSLSDALKFMNENAAAVKLDQEITTSSGSSTASTSQTRRKTEEGVTYNPDQAHEVMTENALLIKGCGIDLNFLIDKLLEHKIINARKKKEVTDGYCGKTEGERIDELLQIISSSIELDGEVFGIFIDILRKENTRNTIAVANKLMEKYKLKMK</sequence>
<evidence type="ECO:0000313" key="3">
    <source>
        <dbReference type="EnsemblMetazoa" id="Aqu2.1.11034_001"/>
    </source>
</evidence>
<evidence type="ECO:0000256" key="1">
    <source>
        <dbReference type="SAM" id="MobiDB-lite"/>
    </source>
</evidence>
<dbReference type="GO" id="GO:0007165">
    <property type="term" value="P:signal transduction"/>
    <property type="evidence" value="ECO:0007669"/>
    <property type="project" value="InterPro"/>
</dbReference>
<dbReference type="Gene3D" id="1.10.533.10">
    <property type="entry name" value="Death Domain, Fas"/>
    <property type="match status" value="2"/>
</dbReference>
<proteinExistence type="predicted"/>
<organism evidence="3">
    <name type="scientific">Amphimedon queenslandica</name>
    <name type="common">Sponge</name>
    <dbReference type="NCBI Taxonomy" id="400682"/>
    <lineage>
        <taxon>Eukaryota</taxon>
        <taxon>Metazoa</taxon>
        <taxon>Porifera</taxon>
        <taxon>Demospongiae</taxon>
        <taxon>Heteroscleromorpha</taxon>
        <taxon>Haplosclerida</taxon>
        <taxon>Niphatidae</taxon>
        <taxon>Amphimedon</taxon>
    </lineage>
</organism>
<dbReference type="AlphaFoldDB" id="A0A1X7T908"/>
<dbReference type="CDD" id="cd01670">
    <property type="entry name" value="Death"/>
    <property type="match status" value="1"/>
</dbReference>
<dbReference type="InParanoid" id="A0A1X7T908"/>
<dbReference type="OrthoDB" id="676979at2759"/>
<feature type="compositionally biased region" description="Low complexity" evidence="1">
    <location>
        <begin position="112"/>
        <end position="124"/>
    </location>
</feature>
<accession>A0A1X7T908</accession>
<reference evidence="3" key="1">
    <citation type="submission" date="2017-05" db="UniProtKB">
        <authorList>
            <consortium name="EnsemblMetazoa"/>
        </authorList>
    </citation>
    <scope>IDENTIFICATION</scope>
</reference>
<name>A0A1X7T908_AMPQE</name>
<feature type="domain" description="Death" evidence="2">
    <location>
        <begin position="36"/>
        <end position="111"/>
    </location>
</feature>
<dbReference type="EnsemblMetazoa" id="Aqu2.1.11034_001">
    <property type="protein sequence ID" value="Aqu2.1.11034_001"/>
    <property type="gene ID" value="Aqu2.1.11034"/>
</dbReference>